<feature type="transmembrane region" description="Helical" evidence="1">
    <location>
        <begin position="16"/>
        <end position="36"/>
    </location>
</feature>
<keyword evidence="1" id="KW-0812">Transmembrane</keyword>
<feature type="transmembrane region" description="Helical" evidence="1">
    <location>
        <begin position="82"/>
        <end position="105"/>
    </location>
</feature>
<name>A0ABD0M0C0_9CAEN</name>
<sequence>MPAQSETGADFSTLPLEFLCLAVCLGVLLAGCLPHWRVEEIHDPAKRDSSFLKYNFWRYCEGNQQKAKCGLMFLHAFKNPHILASQILLTVGLAATVVSVVLIPYNSGVGPRSGRQSVEIWSAICSAVAGE</sequence>
<dbReference type="EMBL" id="JACVVK020000012">
    <property type="protein sequence ID" value="KAK7505127.1"/>
    <property type="molecule type" value="Genomic_DNA"/>
</dbReference>
<dbReference type="AlphaFoldDB" id="A0ABD0M0C0"/>
<dbReference type="Gene3D" id="1.20.140.150">
    <property type="match status" value="1"/>
</dbReference>
<proteinExistence type="predicted"/>
<comment type="caution">
    <text evidence="2">The sequence shown here is derived from an EMBL/GenBank/DDBJ whole genome shotgun (WGS) entry which is preliminary data.</text>
</comment>
<gene>
    <name evidence="2" type="ORF">BaRGS_00003697</name>
</gene>
<keyword evidence="3" id="KW-1185">Reference proteome</keyword>
<evidence type="ECO:0000256" key="1">
    <source>
        <dbReference type="SAM" id="Phobius"/>
    </source>
</evidence>
<organism evidence="2 3">
    <name type="scientific">Batillaria attramentaria</name>
    <dbReference type="NCBI Taxonomy" id="370345"/>
    <lineage>
        <taxon>Eukaryota</taxon>
        <taxon>Metazoa</taxon>
        <taxon>Spiralia</taxon>
        <taxon>Lophotrochozoa</taxon>
        <taxon>Mollusca</taxon>
        <taxon>Gastropoda</taxon>
        <taxon>Caenogastropoda</taxon>
        <taxon>Sorbeoconcha</taxon>
        <taxon>Cerithioidea</taxon>
        <taxon>Batillariidae</taxon>
        <taxon>Batillaria</taxon>
    </lineage>
</organism>
<protein>
    <submittedName>
        <fullName evidence="2">Uncharacterized protein</fullName>
    </submittedName>
</protein>
<reference evidence="2 3" key="1">
    <citation type="journal article" date="2023" name="Sci. Data">
        <title>Genome assembly of the Korean intertidal mud-creeper Batillaria attramentaria.</title>
        <authorList>
            <person name="Patra A.K."/>
            <person name="Ho P.T."/>
            <person name="Jun S."/>
            <person name="Lee S.J."/>
            <person name="Kim Y."/>
            <person name="Won Y.J."/>
        </authorList>
    </citation>
    <scope>NUCLEOTIDE SEQUENCE [LARGE SCALE GENOMIC DNA]</scope>
    <source>
        <strain evidence="2">Wonlab-2016</strain>
    </source>
</reference>
<accession>A0ABD0M0C0</accession>
<evidence type="ECO:0000313" key="2">
    <source>
        <dbReference type="EMBL" id="KAK7505127.1"/>
    </source>
</evidence>
<keyword evidence="1" id="KW-1133">Transmembrane helix</keyword>
<evidence type="ECO:0000313" key="3">
    <source>
        <dbReference type="Proteomes" id="UP001519460"/>
    </source>
</evidence>
<dbReference type="Proteomes" id="UP001519460">
    <property type="component" value="Unassembled WGS sequence"/>
</dbReference>
<keyword evidence="1" id="KW-0472">Membrane</keyword>